<keyword evidence="1" id="KW-0479">Metal-binding</keyword>
<dbReference type="Pfam" id="PF05485">
    <property type="entry name" value="THAP"/>
    <property type="match status" value="1"/>
</dbReference>
<evidence type="ECO:0000256" key="2">
    <source>
        <dbReference type="ARBA" id="ARBA00022771"/>
    </source>
</evidence>
<accession>A0A9P1I6D9</accession>
<organism evidence="6 7">
    <name type="scientific">Caenorhabditis angaria</name>
    <dbReference type="NCBI Taxonomy" id="860376"/>
    <lineage>
        <taxon>Eukaryota</taxon>
        <taxon>Metazoa</taxon>
        <taxon>Ecdysozoa</taxon>
        <taxon>Nematoda</taxon>
        <taxon>Chromadorea</taxon>
        <taxon>Rhabditida</taxon>
        <taxon>Rhabditina</taxon>
        <taxon>Rhabditomorpha</taxon>
        <taxon>Rhabditoidea</taxon>
        <taxon>Rhabditidae</taxon>
        <taxon>Peloderinae</taxon>
        <taxon>Caenorhabditis</taxon>
    </lineage>
</organism>
<keyword evidence="4" id="KW-0238">DNA-binding</keyword>
<comment type="caution">
    <text evidence="6">The sequence shown here is derived from an EMBL/GenBank/DDBJ whole genome shotgun (WGS) entry which is preliminary data.</text>
</comment>
<dbReference type="EMBL" id="CANHGI010000001">
    <property type="protein sequence ID" value="CAI5439542.1"/>
    <property type="molecule type" value="Genomic_DNA"/>
</dbReference>
<dbReference type="AlphaFoldDB" id="A0A9P1I6D9"/>
<evidence type="ECO:0000256" key="1">
    <source>
        <dbReference type="ARBA" id="ARBA00022723"/>
    </source>
</evidence>
<sequence>MMKADSKTSTKIREPPRKSCAYCGKLVKMKEMRVIFKLTKMLPNYVQLFGSEFEEKMRDRSRLFVCANHFAKKKRGKRAYPSLMEKCRFCDLISSQKDMRIVTQNEEELQKWIDNLGVEFAENIKKFTTNYICRAHFENGGQRGELPKNIFGKIKLEDFSSKDDAIKKICPEKCEPPLNNNKSINNNNNLENLSKNYQVMQNCRVCNSKMSSTQMVPVPKNFADFSNWCNVFGANFRNNIAQNSPPHSICLYDFIVGPEIL</sequence>
<keyword evidence="2" id="KW-0863">Zinc-finger</keyword>
<protein>
    <recommendedName>
        <fullName evidence="5">THAP-type domain-containing protein</fullName>
    </recommendedName>
</protein>
<proteinExistence type="predicted"/>
<feature type="domain" description="THAP-type" evidence="5">
    <location>
        <begin position="103"/>
        <end position="145"/>
    </location>
</feature>
<dbReference type="InterPro" id="IPR006612">
    <property type="entry name" value="THAP_Znf"/>
</dbReference>
<evidence type="ECO:0000259" key="5">
    <source>
        <dbReference type="Pfam" id="PF05485"/>
    </source>
</evidence>
<evidence type="ECO:0000313" key="7">
    <source>
        <dbReference type="Proteomes" id="UP001152747"/>
    </source>
</evidence>
<keyword evidence="3" id="KW-0862">Zinc</keyword>
<evidence type="ECO:0000256" key="4">
    <source>
        <dbReference type="ARBA" id="ARBA00023125"/>
    </source>
</evidence>
<gene>
    <name evidence="6" type="ORF">CAMP_LOCUS2179</name>
</gene>
<evidence type="ECO:0000256" key="3">
    <source>
        <dbReference type="ARBA" id="ARBA00022833"/>
    </source>
</evidence>
<dbReference type="Proteomes" id="UP001152747">
    <property type="component" value="Unassembled WGS sequence"/>
</dbReference>
<keyword evidence="7" id="KW-1185">Reference proteome</keyword>
<name>A0A9P1I6D9_9PELO</name>
<reference evidence="6" key="1">
    <citation type="submission" date="2022-11" db="EMBL/GenBank/DDBJ databases">
        <authorList>
            <person name="Kikuchi T."/>
        </authorList>
    </citation>
    <scope>NUCLEOTIDE SEQUENCE</scope>
    <source>
        <strain evidence="6">PS1010</strain>
    </source>
</reference>
<evidence type="ECO:0000313" key="6">
    <source>
        <dbReference type="EMBL" id="CAI5439542.1"/>
    </source>
</evidence>